<feature type="compositionally biased region" description="Basic and acidic residues" evidence="1">
    <location>
        <begin position="85"/>
        <end position="98"/>
    </location>
</feature>
<comment type="caution">
    <text evidence="2">The sequence shown here is derived from an EMBL/GenBank/DDBJ whole genome shotgun (WGS) entry which is preliminary data.</text>
</comment>
<dbReference type="Proteomes" id="UP000642509">
    <property type="component" value="Unassembled WGS sequence"/>
</dbReference>
<dbReference type="RefSeq" id="WP_188806214.1">
    <property type="nucleotide sequence ID" value="NZ_BAAAOU010000009.1"/>
</dbReference>
<accession>A0ABQ2M421</accession>
<protein>
    <submittedName>
        <fullName evidence="2">Uncharacterized protein</fullName>
    </submittedName>
</protein>
<evidence type="ECO:0000313" key="3">
    <source>
        <dbReference type="Proteomes" id="UP000642509"/>
    </source>
</evidence>
<keyword evidence="3" id="KW-1185">Reference proteome</keyword>
<feature type="region of interest" description="Disordered" evidence="1">
    <location>
        <begin position="75"/>
        <end position="98"/>
    </location>
</feature>
<reference evidence="3" key="1">
    <citation type="journal article" date="2019" name="Int. J. Syst. Evol. Microbiol.">
        <title>The Global Catalogue of Microorganisms (GCM) 10K type strain sequencing project: providing services to taxonomists for standard genome sequencing and annotation.</title>
        <authorList>
            <consortium name="The Broad Institute Genomics Platform"/>
            <consortium name="The Broad Institute Genome Sequencing Center for Infectious Disease"/>
            <person name="Wu L."/>
            <person name="Ma J."/>
        </authorList>
    </citation>
    <scope>NUCLEOTIDE SEQUENCE [LARGE SCALE GENOMIC DNA]</scope>
    <source>
        <strain evidence="3">CGMCC 1.7064</strain>
    </source>
</reference>
<proteinExistence type="predicted"/>
<dbReference type="EMBL" id="BMLQ01000006">
    <property type="protein sequence ID" value="GGO46636.1"/>
    <property type="molecule type" value="Genomic_DNA"/>
</dbReference>
<evidence type="ECO:0000313" key="2">
    <source>
        <dbReference type="EMBL" id="GGO46636.1"/>
    </source>
</evidence>
<sequence length="98" mass="11252">MDDLEFSIDDELFRVSQRRQPTGMMSYDYAWLNGPDHGNYGFTVGFSVAWSDPRAQRTPEQLMDEARGFIEGFYEPGGIGEEDFPDHIPARTRRTGDQ</sequence>
<gene>
    <name evidence="2" type="ORF">GCM10010977_22050</name>
</gene>
<evidence type="ECO:0000256" key="1">
    <source>
        <dbReference type="SAM" id="MobiDB-lite"/>
    </source>
</evidence>
<name>A0ABQ2M421_9MICC</name>
<organism evidence="2 3">
    <name type="scientific">Citricoccus zhacaiensis</name>
    <dbReference type="NCBI Taxonomy" id="489142"/>
    <lineage>
        <taxon>Bacteria</taxon>
        <taxon>Bacillati</taxon>
        <taxon>Actinomycetota</taxon>
        <taxon>Actinomycetes</taxon>
        <taxon>Micrococcales</taxon>
        <taxon>Micrococcaceae</taxon>
        <taxon>Citricoccus</taxon>
    </lineage>
</organism>